<dbReference type="Pfam" id="PF00366">
    <property type="entry name" value="Ribosomal_S17"/>
    <property type="match status" value="1"/>
</dbReference>
<dbReference type="PROSITE" id="PS00056">
    <property type="entry name" value="RIBOSOMAL_S17"/>
    <property type="match status" value="1"/>
</dbReference>
<reference evidence="8" key="1">
    <citation type="journal article" date="2020" name="mSystems">
        <title>Genome- and Community-Level Interaction Insights into Carbon Utilization and Element Cycling Functions of Hydrothermarchaeota in Hydrothermal Sediment.</title>
        <authorList>
            <person name="Zhou Z."/>
            <person name="Liu Y."/>
            <person name="Xu W."/>
            <person name="Pan J."/>
            <person name="Luo Z.H."/>
            <person name="Li M."/>
        </authorList>
    </citation>
    <scope>NUCLEOTIDE SEQUENCE [LARGE SCALE GENOMIC DNA]</scope>
    <source>
        <strain evidence="8">SpSt-579</strain>
    </source>
</reference>
<dbReference type="AlphaFoldDB" id="A0A7C4M0W8"/>
<keyword evidence="2" id="KW-0809">Transit peptide</keyword>
<evidence type="ECO:0000256" key="6">
    <source>
        <dbReference type="RuleBase" id="RU003873"/>
    </source>
</evidence>
<evidence type="ECO:0000313" key="8">
    <source>
        <dbReference type="EMBL" id="HGT71247.1"/>
    </source>
</evidence>
<evidence type="ECO:0000256" key="3">
    <source>
        <dbReference type="ARBA" id="ARBA00022980"/>
    </source>
</evidence>
<evidence type="ECO:0000256" key="7">
    <source>
        <dbReference type="SAM" id="MobiDB-lite"/>
    </source>
</evidence>
<keyword evidence="3 5" id="KW-0689">Ribosomal protein</keyword>
<keyword evidence="4 5" id="KW-0687">Ribonucleoprotein</keyword>
<sequence>MRITKQGTVKKRIDQRTVAVETFLMKTHPIYKKRFKVVKKYLADDRDIISKEGDIVVIEECRPISKTKYFKVIKKLGSTIIGEDKIVGEEVLGAEEKEKEESEKNKEENND</sequence>
<dbReference type="GO" id="GO:0019843">
    <property type="term" value="F:rRNA binding"/>
    <property type="evidence" value="ECO:0007669"/>
    <property type="project" value="UniProtKB-KW"/>
</dbReference>
<keyword evidence="6" id="KW-0699">rRNA-binding</keyword>
<dbReference type="PANTHER" id="PTHR10744">
    <property type="entry name" value="40S RIBOSOMAL PROTEIN S11 FAMILY MEMBER"/>
    <property type="match status" value="1"/>
</dbReference>
<dbReference type="PANTHER" id="PTHR10744:SF7">
    <property type="entry name" value="SMALL RIBOSOMAL SUBUNIT PROTEIN US17C"/>
    <property type="match status" value="1"/>
</dbReference>
<dbReference type="GO" id="GO:0005840">
    <property type="term" value="C:ribosome"/>
    <property type="evidence" value="ECO:0007669"/>
    <property type="project" value="UniProtKB-KW"/>
</dbReference>
<protein>
    <recommendedName>
        <fullName evidence="6">30S ribosomal protein S17</fullName>
    </recommendedName>
</protein>
<evidence type="ECO:0000256" key="1">
    <source>
        <dbReference type="ARBA" id="ARBA00010254"/>
    </source>
</evidence>
<dbReference type="CDD" id="cd00364">
    <property type="entry name" value="Ribosomal_uS17"/>
    <property type="match status" value="1"/>
</dbReference>
<dbReference type="InterPro" id="IPR000266">
    <property type="entry name" value="Ribosomal_uS17"/>
</dbReference>
<gene>
    <name evidence="8" type="ORF">ENT43_03240</name>
</gene>
<proteinExistence type="inferred from homology"/>
<evidence type="ECO:0000256" key="5">
    <source>
        <dbReference type="RuleBase" id="RU003872"/>
    </source>
</evidence>
<evidence type="ECO:0000256" key="4">
    <source>
        <dbReference type="ARBA" id="ARBA00023274"/>
    </source>
</evidence>
<dbReference type="GO" id="GO:0006412">
    <property type="term" value="P:translation"/>
    <property type="evidence" value="ECO:0007669"/>
    <property type="project" value="InterPro"/>
</dbReference>
<dbReference type="GO" id="GO:1990904">
    <property type="term" value="C:ribonucleoprotein complex"/>
    <property type="evidence" value="ECO:0007669"/>
    <property type="project" value="UniProtKB-KW"/>
</dbReference>
<keyword evidence="6" id="KW-0694">RNA-binding</keyword>
<accession>A0A7C4M0W8</accession>
<dbReference type="PRINTS" id="PR00973">
    <property type="entry name" value="RIBOSOMALS17"/>
</dbReference>
<dbReference type="GO" id="GO:0003735">
    <property type="term" value="F:structural constituent of ribosome"/>
    <property type="evidence" value="ECO:0007669"/>
    <property type="project" value="InterPro"/>
</dbReference>
<comment type="caution">
    <text evidence="8">The sequence shown here is derived from an EMBL/GenBank/DDBJ whole genome shotgun (WGS) entry which is preliminary data.</text>
</comment>
<dbReference type="EMBL" id="DSYQ01000015">
    <property type="protein sequence ID" value="HGT71247.1"/>
    <property type="molecule type" value="Genomic_DNA"/>
</dbReference>
<name>A0A7C4M0W8_UNCC3</name>
<dbReference type="SUPFAM" id="SSF50249">
    <property type="entry name" value="Nucleic acid-binding proteins"/>
    <property type="match status" value="1"/>
</dbReference>
<organism evidence="8">
    <name type="scientific">candidate division CPR3 bacterium</name>
    <dbReference type="NCBI Taxonomy" id="2268181"/>
    <lineage>
        <taxon>Bacteria</taxon>
        <taxon>Bacteria division CPR3</taxon>
    </lineage>
</organism>
<dbReference type="InterPro" id="IPR019979">
    <property type="entry name" value="Ribosomal_uS17_CS"/>
</dbReference>
<dbReference type="Gene3D" id="2.40.50.140">
    <property type="entry name" value="Nucleic acid-binding proteins"/>
    <property type="match status" value="1"/>
</dbReference>
<evidence type="ECO:0000256" key="2">
    <source>
        <dbReference type="ARBA" id="ARBA00022946"/>
    </source>
</evidence>
<dbReference type="InterPro" id="IPR012340">
    <property type="entry name" value="NA-bd_OB-fold"/>
</dbReference>
<comment type="function">
    <text evidence="6">One of the primary rRNA binding proteins, it binds specifically to the 5'-end of 16S ribosomal.</text>
</comment>
<feature type="region of interest" description="Disordered" evidence="7">
    <location>
        <begin position="92"/>
        <end position="111"/>
    </location>
</feature>
<comment type="similarity">
    <text evidence="1 5">Belongs to the universal ribosomal protein uS17 family.</text>
</comment>